<reference evidence="8" key="1">
    <citation type="journal article" date="2021" name="Science">
        <title>Hunting the eagle killer: A cyanobacterial neurotoxin causes vacuolar myelinopathy.</title>
        <authorList>
            <person name="Breinlinger S."/>
            <person name="Phillips T.J."/>
            <person name="Haram B.N."/>
            <person name="Mares J."/>
            <person name="Martinez Yerena J.A."/>
            <person name="Hrouzek P."/>
            <person name="Sobotka R."/>
            <person name="Henderson W.M."/>
            <person name="Schmieder P."/>
            <person name="Williams S.M."/>
            <person name="Lauderdale J.D."/>
            <person name="Wilde H.D."/>
            <person name="Gerrin W."/>
            <person name="Kust A."/>
            <person name="Washington J.W."/>
            <person name="Wagner C."/>
            <person name="Geier B."/>
            <person name="Liebeke M."/>
            <person name="Enke H."/>
            <person name="Niedermeyer T.H.J."/>
            <person name="Wilde S.B."/>
        </authorList>
    </citation>
    <scope>NUCLEOTIDE SEQUENCE [LARGE SCALE GENOMIC DNA]</scope>
    <source>
        <strain evidence="8">Thurmond2011</strain>
    </source>
</reference>
<keyword evidence="1" id="KW-0472">Membrane</keyword>
<dbReference type="GO" id="GO:0008320">
    <property type="term" value="F:protein transmembrane transporter activity"/>
    <property type="evidence" value="ECO:0007669"/>
    <property type="project" value="TreeGrafter"/>
</dbReference>
<feature type="domain" description="Haemolysin activator HlyB C-terminal" evidence="5">
    <location>
        <begin position="272"/>
        <end position="587"/>
    </location>
</feature>
<sequence>MPNTRLLNLDSDWQSRSVVLIIALTASVKRIPKKTPCLSRKPFTVFLFLLSSFFYCKPLLAQTPNTDKQPELKTSQTQRVPLPSIERQPEPQNPPIAPEKPPVLPPPELLLPSTPPTPRQPQQLPRDFPGTIKVSRFEVFGSSVFSRKKFAEITGNFVNKPITFAELLQVSEAITQLYRDKGYVTSGAFIPANQTFKATGSVVTIQVVEGSLESIHVSGLKHLNPEYVRSRLRIATHKPLNVNKLLKALQLLQLNPLIKNISAELAAGSTPGGSVLDVKVGEAKTLSAQISLDNNRIPSIGSFERQIQFNNASLFGLGDNLSIAYANTDGSNNVNFDYTFPINAHNGTLEFNYNYTDSKVIEKPFDILDIKGTSQDFSLTLRQPISQTPTEEFALGLTASRRVSDVGFLEALVGQRQPFPEPGAINGNTRLAILRFFQDWTKRSNKQVLAARSQFSFGVDAFDATINQKAPDGTFFSWRGQTQWVRLLAPDTLFIARADAQLSDRPLVPLEQFGVGGQRTVRGYRQDLLLTDNAFLASLEFRYPILRIPQINGVLQITPFFDYGVGWNSSGIANPDPNNLASIGLGLLWQSNNLSARFDWGAALVDVKNARNTTLQDDGLYFSLIYTQPF</sequence>
<comment type="caution">
    <text evidence="7">The sequence shown here is derived from an EMBL/GenBank/DDBJ whole genome shotgun (WGS) entry which is preliminary data.</text>
</comment>
<dbReference type="PANTHER" id="PTHR34597">
    <property type="entry name" value="SLR1661 PROTEIN"/>
    <property type="match status" value="1"/>
</dbReference>
<dbReference type="EMBL" id="JAALHA020000023">
    <property type="protein sequence ID" value="MDR9899325.1"/>
    <property type="molecule type" value="Genomic_DNA"/>
</dbReference>
<evidence type="ECO:0000313" key="8">
    <source>
        <dbReference type="Proteomes" id="UP000667802"/>
    </source>
</evidence>
<keyword evidence="1" id="KW-1134">Transmembrane beta strand</keyword>
<keyword evidence="2" id="KW-0812">Transmembrane</keyword>
<dbReference type="Gene3D" id="2.40.160.50">
    <property type="entry name" value="membrane protein fhac: a member of the omp85/tpsb transporter family"/>
    <property type="match status" value="1"/>
</dbReference>
<evidence type="ECO:0000313" key="7">
    <source>
        <dbReference type="EMBL" id="MDR9899325.1"/>
    </source>
</evidence>
<dbReference type="InterPro" id="IPR051544">
    <property type="entry name" value="TPS_OM_transporter"/>
</dbReference>
<feature type="domain" description="Polypeptide-transport-associated ShlB-type" evidence="6">
    <location>
        <begin position="133"/>
        <end position="210"/>
    </location>
</feature>
<evidence type="ECO:0000259" key="5">
    <source>
        <dbReference type="Pfam" id="PF03865"/>
    </source>
</evidence>
<proteinExistence type="predicted"/>
<protein>
    <submittedName>
        <fullName evidence="7">ShlB/FhaC/HecB family hemolysin secretion/activation protein</fullName>
    </submittedName>
</protein>
<gene>
    <name evidence="7" type="ORF">G7B40_032895</name>
</gene>
<dbReference type="GO" id="GO:0046819">
    <property type="term" value="P:protein secretion by the type V secretion system"/>
    <property type="evidence" value="ECO:0007669"/>
    <property type="project" value="TreeGrafter"/>
</dbReference>
<accession>A0AAP5IH49</accession>
<evidence type="ECO:0000256" key="1">
    <source>
        <dbReference type="ARBA" id="ARBA00022452"/>
    </source>
</evidence>
<evidence type="ECO:0000256" key="4">
    <source>
        <dbReference type="SAM" id="MobiDB-lite"/>
    </source>
</evidence>
<dbReference type="AlphaFoldDB" id="A0AAP5IH49"/>
<name>A0AAP5IH49_9CYAN</name>
<keyword evidence="3" id="KW-0998">Cell outer membrane</keyword>
<evidence type="ECO:0000256" key="3">
    <source>
        <dbReference type="ARBA" id="ARBA00023237"/>
    </source>
</evidence>
<dbReference type="RefSeq" id="WP_208342542.1">
    <property type="nucleotide sequence ID" value="NZ_JAALHA020000023.1"/>
</dbReference>
<dbReference type="Pfam" id="PF08479">
    <property type="entry name" value="POTRA_2"/>
    <property type="match status" value="1"/>
</dbReference>
<dbReference type="Proteomes" id="UP000667802">
    <property type="component" value="Unassembled WGS sequence"/>
</dbReference>
<dbReference type="Pfam" id="PF03865">
    <property type="entry name" value="ShlB"/>
    <property type="match status" value="1"/>
</dbReference>
<dbReference type="Gene3D" id="3.10.20.310">
    <property type="entry name" value="membrane protein fhac"/>
    <property type="match status" value="1"/>
</dbReference>
<evidence type="ECO:0000256" key="2">
    <source>
        <dbReference type="ARBA" id="ARBA00022692"/>
    </source>
</evidence>
<feature type="compositionally biased region" description="Polar residues" evidence="4">
    <location>
        <begin position="65"/>
        <end position="79"/>
    </location>
</feature>
<feature type="region of interest" description="Disordered" evidence="4">
    <location>
        <begin position="65"/>
        <end position="127"/>
    </location>
</feature>
<keyword evidence="8" id="KW-1185">Reference proteome</keyword>
<dbReference type="GO" id="GO:0098046">
    <property type="term" value="C:type V protein secretion system complex"/>
    <property type="evidence" value="ECO:0007669"/>
    <property type="project" value="TreeGrafter"/>
</dbReference>
<evidence type="ECO:0000259" key="6">
    <source>
        <dbReference type="Pfam" id="PF08479"/>
    </source>
</evidence>
<organism evidence="7 8">
    <name type="scientific">Aetokthonos hydrillicola Thurmond2011</name>
    <dbReference type="NCBI Taxonomy" id="2712845"/>
    <lineage>
        <taxon>Bacteria</taxon>
        <taxon>Bacillati</taxon>
        <taxon>Cyanobacteriota</taxon>
        <taxon>Cyanophyceae</taxon>
        <taxon>Nostocales</taxon>
        <taxon>Hapalosiphonaceae</taxon>
        <taxon>Aetokthonos</taxon>
    </lineage>
</organism>
<dbReference type="InterPro" id="IPR005565">
    <property type="entry name" value="Hemolysn_activator_HlyB_C"/>
</dbReference>
<dbReference type="InterPro" id="IPR013686">
    <property type="entry name" value="Polypept-transport_assoc_ShlB"/>
</dbReference>
<dbReference type="PANTHER" id="PTHR34597:SF1">
    <property type="entry name" value="HEME_HEMOPEXIN TRANSPORTER PROTEIN HUXB"/>
    <property type="match status" value="1"/>
</dbReference>
<feature type="compositionally biased region" description="Pro residues" evidence="4">
    <location>
        <begin position="91"/>
        <end position="119"/>
    </location>
</feature>